<proteinExistence type="predicted"/>
<accession>A0A368ZJ44</accession>
<sequence>MKINPILIITGLLLTACNQTTATKTETVAPTATVEEKVTEMTFVNKGHELVYELCKKTGDYQALKEKKDVVYTYTYQTPDGKTDISTEKYLFDGELSYGAYKKHQRTLPNLEGLIEQGYDGENYWLKHNGEVLENDAYLKRVAFNRPTNFYWFAMMPKLLDPSVVYDYKGEKTIEDKTFDVVKVSFESADNKPTDIYQLYINKATGMVDQFLFTVADFGVMDTPNLMQLQYETIDGIQIPTKRQYKKSNWDAEVTDQPWIYVTWSDINFNNQLTKEDFQK</sequence>
<organism evidence="2 3">
    <name type="scientific">Winogradskyella arenosi</name>
    <dbReference type="NCBI Taxonomy" id="533325"/>
    <lineage>
        <taxon>Bacteria</taxon>
        <taxon>Pseudomonadati</taxon>
        <taxon>Bacteroidota</taxon>
        <taxon>Flavobacteriia</taxon>
        <taxon>Flavobacteriales</taxon>
        <taxon>Flavobacteriaceae</taxon>
        <taxon>Winogradskyella</taxon>
    </lineage>
</organism>
<dbReference type="AlphaFoldDB" id="A0A368ZJ44"/>
<feature type="chain" id="PRO_5017083361" description="MORN repeat protein" evidence="1">
    <location>
        <begin position="23"/>
        <end position="280"/>
    </location>
</feature>
<dbReference type="Pfam" id="PF20113">
    <property type="entry name" value="DUF6503"/>
    <property type="match status" value="1"/>
</dbReference>
<dbReference type="RefSeq" id="WP_114309895.1">
    <property type="nucleotide sequence ID" value="NZ_QPJO01000003.1"/>
</dbReference>
<gene>
    <name evidence="2" type="ORF">DFQ08_103209</name>
</gene>
<evidence type="ECO:0000313" key="2">
    <source>
        <dbReference type="EMBL" id="RCW91381.1"/>
    </source>
</evidence>
<dbReference type="OrthoDB" id="1490620at2"/>
<dbReference type="InterPro" id="IPR045444">
    <property type="entry name" value="DUF6503"/>
</dbReference>
<evidence type="ECO:0000313" key="3">
    <source>
        <dbReference type="Proteomes" id="UP000253436"/>
    </source>
</evidence>
<evidence type="ECO:0008006" key="4">
    <source>
        <dbReference type="Google" id="ProtNLM"/>
    </source>
</evidence>
<dbReference type="PROSITE" id="PS51257">
    <property type="entry name" value="PROKAR_LIPOPROTEIN"/>
    <property type="match status" value="1"/>
</dbReference>
<feature type="signal peptide" evidence="1">
    <location>
        <begin position="1"/>
        <end position="22"/>
    </location>
</feature>
<reference evidence="2 3" key="1">
    <citation type="submission" date="2018-07" db="EMBL/GenBank/DDBJ databases">
        <title>Genomic Encyclopedia of Type Strains, Phase III (KMG-III): the genomes of soil and plant-associated and newly described type strains.</title>
        <authorList>
            <person name="Whitman W."/>
        </authorList>
    </citation>
    <scope>NUCLEOTIDE SEQUENCE [LARGE SCALE GENOMIC DNA]</scope>
    <source>
        <strain evidence="2 3">CECT 7958</strain>
    </source>
</reference>
<name>A0A368ZJ44_9FLAO</name>
<protein>
    <recommendedName>
        <fullName evidence="4">MORN repeat protein</fullName>
    </recommendedName>
</protein>
<dbReference type="Proteomes" id="UP000253436">
    <property type="component" value="Unassembled WGS sequence"/>
</dbReference>
<keyword evidence="3" id="KW-1185">Reference proteome</keyword>
<comment type="caution">
    <text evidence="2">The sequence shown here is derived from an EMBL/GenBank/DDBJ whole genome shotgun (WGS) entry which is preliminary data.</text>
</comment>
<dbReference type="EMBL" id="QPJO01000003">
    <property type="protein sequence ID" value="RCW91381.1"/>
    <property type="molecule type" value="Genomic_DNA"/>
</dbReference>
<evidence type="ECO:0000256" key="1">
    <source>
        <dbReference type="SAM" id="SignalP"/>
    </source>
</evidence>
<keyword evidence="1" id="KW-0732">Signal</keyword>